<dbReference type="RefSeq" id="WP_182217723.1">
    <property type="nucleotide sequence ID" value="NZ_JACEZS010000009.1"/>
</dbReference>
<name>A0A7W2EHL3_9BURK</name>
<evidence type="ECO:0000313" key="4">
    <source>
        <dbReference type="Proteomes" id="UP000566711"/>
    </source>
</evidence>
<evidence type="ECO:0000256" key="1">
    <source>
        <dbReference type="ARBA" id="ARBA00004442"/>
    </source>
</evidence>
<accession>A0A7W2EHL3</accession>
<evidence type="ECO:0000256" key="2">
    <source>
        <dbReference type="SAM" id="SignalP"/>
    </source>
</evidence>
<dbReference type="SUPFAM" id="SSF56925">
    <property type="entry name" value="OMPA-like"/>
    <property type="match status" value="1"/>
</dbReference>
<dbReference type="Pfam" id="PF03922">
    <property type="entry name" value="OmpW"/>
    <property type="match status" value="1"/>
</dbReference>
<sequence length="235" mass="24096">MPTPAAQSFALAIGLLAALAAPAHADEEALNNYAKVALASVHPATASGDLNGPPGTTPPGIKSDAGPTTALGLIYGRRLSPDWSLELAAGLPPTVKVYGAGAAAGLGEVGRARVYYPAVVLAYALAGPKAAIRPYVGAGVNYTWFRDARISDAYNAAVHASATSGKLSSGAGAVFKIGAEIALDAHWFADVVVQRYGIRTSATLTSDTPGFGPITRTQDLRINPNLFALAIARRF</sequence>
<dbReference type="AlphaFoldDB" id="A0A7W2EHL3"/>
<dbReference type="Proteomes" id="UP000566711">
    <property type="component" value="Unassembled WGS sequence"/>
</dbReference>
<dbReference type="EMBL" id="JACEZS010000009">
    <property type="protein sequence ID" value="MBA5606058.1"/>
    <property type="molecule type" value="Genomic_DNA"/>
</dbReference>
<dbReference type="InterPro" id="IPR005618">
    <property type="entry name" value="OMPW"/>
</dbReference>
<gene>
    <name evidence="3" type="ORF">H3H36_11890</name>
</gene>
<proteinExistence type="predicted"/>
<dbReference type="PANTHER" id="PTHR36920">
    <property type="match status" value="1"/>
</dbReference>
<feature type="chain" id="PRO_5030639883" evidence="2">
    <location>
        <begin position="26"/>
        <end position="235"/>
    </location>
</feature>
<dbReference type="InterPro" id="IPR011250">
    <property type="entry name" value="OMP/PagP_B-barrel"/>
</dbReference>
<dbReference type="GO" id="GO:0055085">
    <property type="term" value="P:transmembrane transport"/>
    <property type="evidence" value="ECO:0007669"/>
    <property type="project" value="TreeGrafter"/>
</dbReference>
<keyword evidence="2" id="KW-0732">Signal</keyword>
<dbReference type="Gene3D" id="2.40.160.20">
    <property type="match status" value="1"/>
</dbReference>
<comment type="subcellular location">
    <subcellularLocation>
        <location evidence="1">Cell outer membrane</location>
    </subcellularLocation>
</comment>
<dbReference type="PANTHER" id="PTHR36920:SF1">
    <property type="entry name" value="OUTER MEMBRANE PROTEIN W"/>
    <property type="match status" value="1"/>
</dbReference>
<organism evidence="3 4">
    <name type="scientific">Rugamonas fusca</name>
    <dbReference type="NCBI Taxonomy" id="2758568"/>
    <lineage>
        <taxon>Bacteria</taxon>
        <taxon>Pseudomonadati</taxon>
        <taxon>Pseudomonadota</taxon>
        <taxon>Betaproteobacteria</taxon>
        <taxon>Burkholderiales</taxon>
        <taxon>Oxalobacteraceae</taxon>
        <taxon>Telluria group</taxon>
        <taxon>Rugamonas</taxon>
    </lineage>
</organism>
<protein>
    <submittedName>
        <fullName evidence="3">OmpW family protein</fullName>
    </submittedName>
</protein>
<comment type="caution">
    <text evidence="3">The sequence shown here is derived from an EMBL/GenBank/DDBJ whole genome shotgun (WGS) entry which is preliminary data.</text>
</comment>
<keyword evidence="4" id="KW-1185">Reference proteome</keyword>
<evidence type="ECO:0000313" key="3">
    <source>
        <dbReference type="EMBL" id="MBA5606058.1"/>
    </source>
</evidence>
<feature type="signal peptide" evidence="2">
    <location>
        <begin position="1"/>
        <end position="25"/>
    </location>
</feature>
<reference evidence="3 4" key="1">
    <citation type="submission" date="2020-07" db="EMBL/GenBank/DDBJ databases">
        <title>Novel species isolated from subtropical streams in China.</title>
        <authorList>
            <person name="Lu H."/>
        </authorList>
    </citation>
    <scope>NUCLEOTIDE SEQUENCE [LARGE SCALE GENOMIC DNA]</scope>
    <source>
        <strain evidence="3 4">FT3S</strain>
    </source>
</reference>
<dbReference type="GO" id="GO:0009279">
    <property type="term" value="C:cell outer membrane"/>
    <property type="evidence" value="ECO:0007669"/>
    <property type="project" value="UniProtKB-SubCell"/>
</dbReference>